<feature type="binding site" evidence="12">
    <location>
        <position position="32"/>
    </location>
    <ligand>
        <name>a divalent metal cation</name>
        <dbReference type="ChEBI" id="CHEBI:60240"/>
    </ligand>
</feature>
<dbReference type="InterPro" id="IPR024567">
    <property type="entry name" value="RNase_HII/HIII_dom"/>
</dbReference>
<organism evidence="15 16">
    <name type="scientific">Desulfovibrio litoralis DSM 11393</name>
    <dbReference type="NCBI Taxonomy" id="1121455"/>
    <lineage>
        <taxon>Bacteria</taxon>
        <taxon>Pseudomonadati</taxon>
        <taxon>Thermodesulfobacteriota</taxon>
        <taxon>Desulfovibrionia</taxon>
        <taxon>Desulfovibrionales</taxon>
        <taxon>Desulfovibrionaceae</taxon>
        <taxon>Desulfovibrio</taxon>
    </lineage>
</organism>
<evidence type="ECO:0000256" key="8">
    <source>
        <dbReference type="ARBA" id="ARBA00022723"/>
    </source>
</evidence>
<comment type="cofactor">
    <cofactor evidence="12">
        <name>Mn(2+)</name>
        <dbReference type="ChEBI" id="CHEBI:29035"/>
    </cofactor>
    <cofactor evidence="12">
        <name>Mg(2+)</name>
        <dbReference type="ChEBI" id="CHEBI:18420"/>
    </cofactor>
    <text evidence="12">Manganese or magnesium. Binds 1 divalent metal ion per monomer in the absence of substrate. May bind a second metal ion after substrate binding.</text>
</comment>
<dbReference type="Gene3D" id="3.30.420.10">
    <property type="entry name" value="Ribonuclease H-like superfamily/Ribonuclease H"/>
    <property type="match status" value="1"/>
</dbReference>
<dbReference type="NCBIfam" id="NF000595">
    <property type="entry name" value="PRK00015.1-3"/>
    <property type="match status" value="1"/>
</dbReference>
<evidence type="ECO:0000256" key="1">
    <source>
        <dbReference type="ARBA" id="ARBA00000077"/>
    </source>
</evidence>
<keyword evidence="16" id="KW-1185">Reference proteome</keyword>
<feature type="binding site" evidence="12">
    <location>
        <position position="140"/>
    </location>
    <ligand>
        <name>a divalent metal cation</name>
        <dbReference type="ChEBI" id="CHEBI:60240"/>
    </ligand>
</feature>
<comment type="function">
    <text evidence="3 13">Endonuclease that specifically degrades the RNA of RNA-DNA hybrids.</text>
</comment>
<accession>A0A1M7TEE8</accession>
<dbReference type="InterPro" id="IPR012337">
    <property type="entry name" value="RNaseH-like_sf"/>
</dbReference>
<evidence type="ECO:0000256" key="11">
    <source>
        <dbReference type="ARBA" id="ARBA00023211"/>
    </source>
</evidence>
<dbReference type="InterPro" id="IPR022898">
    <property type="entry name" value="RNase_HII"/>
</dbReference>
<dbReference type="Proteomes" id="UP000186469">
    <property type="component" value="Unassembled WGS sequence"/>
</dbReference>
<dbReference type="InterPro" id="IPR036397">
    <property type="entry name" value="RNaseH_sf"/>
</dbReference>
<dbReference type="STRING" id="1121455.SAMN02745728_01908"/>
<keyword evidence="7 12" id="KW-0540">Nuclease</keyword>
<evidence type="ECO:0000256" key="3">
    <source>
        <dbReference type="ARBA" id="ARBA00004065"/>
    </source>
</evidence>
<dbReference type="InterPro" id="IPR001352">
    <property type="entry name" value="RNase_HII/HIII"/>
</dbReference>
<feature type="binding site" evidence="12">
    <location>
        <position position="31"/>
    </location>
    <ligand>
        <name>a divalent metal cation</name>
        <dbReference type="ChEBI" id="CHEBI:60240"/>
    </ligand>
</feature>
<dbReference type="EC" id="3.1.26.4" evidence="13"/>
<protein>
    <recommendedName>
        <fullName evidence="13">Ribonuclease</fullName>
        <ecNumber evidence="13">3.1.26.4</ecNumber>
    </recommendedName>
</protein>
<keyword evidence="9 12" id="KW-0255">Endonuclease</keyword>
<evidence type="ECO:0000256" key="10">
    <source>
        <dbReference type="ARBA" id="ARBA00022801"/>
    </source>
</evidence>
<keyword evidence="8 12" id="KW-0479">Metal-binding</keyword>
<dbReference type="PANTHER" id="PTHR10954">
    <property type="entry name" value="RIBONUCLEASE H2 SUBUNIT A"/>
    <property type="match status" value="1"/>
</dbReference>
<proteinExistence type="inferred from homology"/>
<dbReference type="GO" id="GO:0006298">
    <property type="term" value="P:mismatch repair"/>
    <property type="evidence" value="ECO:0007669"/>
    <property type="project" value="TreeGrafter"/>
</dbReference>
<evidence type="ECO:0000313" key="16">
    <source>
        <dbReference type="Proteomes" id="UP000186469"/>
    </source>
</evidence>
<dbReference type="SUPFAM" id="SSF53098">
    <property type="entry name" value="Ribonuclease H-like"/>
    <property type="match status" value="1"/>
</dbReference>
<comment type="similarity">
    <text evidence="5 13">Belongs to the RNase HII family.</text>
</comment>
<dbReference type="GO" id="GO:0003723">
    <property type="term" value="F:RNA binding"/>
    <property type="evidence" value="ECO:0007669"/>
    <property type="project" value="UniProtKB-UniRule"/>
</dbReference>
<dbReference type="GO" id="GO:0046872">
    <property type="term" value="F:metal ion binding"/>
    <property type="evidence" value="ECO:0007669"/>
    <property type="project" value="UniProtKB-KW"/>
</dbReference>
<dbReference type="RefSeq" id="WP_072697597.1">
    <property type="nucleotide sequence ID" value="NZ_FRDI01000011.1"/>
</dbReference>
<dbReference type="GO" id="GO:0004523">
    <property type="term" value="F:RNA-DNA hybrid ribonuclease activity"/>
    <property type="evidence" value="ECO:0007669"/>
    <property type="project" value="UniProtKB-UniRule"/>
</dbReference>
<dbReference type="GO" id="GO:0043137">
    <property type="term" value="P:DNA replication, removal of RNA primer"/>
    <property type="evidence" value="ECO:0007669"/>
    <property type="project" value="TreeGrafter"/>
</dbReference>
<evidence type="ECO:0000256" key="5">
    <source>
        <dbReference type="ARBA" id="ARBA00007383"/>
    </source>
</evidence>
<evidence type="ECO:0000256" key="13">
    <source>
        <dbReference type="RuleBase" id="RU003515"/>
    </source>
</evidence>
<dbReference type="GO" id="GO:0032299">
    <property type="term" value="C:ribonuclease H2 complex"/>
    <property type="evidence" value="ECO:0007669"/>
    <property type="project" value="TreeGrafter"/>
</dbReference>
<dbReference type="Pfam" id="PF01351">
    <property type="entry name" value="RNase_HII"/>
    <property type="match status" value="1"/>
</dbReference>
<comment type="subcellular location">
    <subcellularLocation>
        <location evidence="4">Cytoplasm</location>
    </subcellularLocation>
</comment>
<evidence type="ECO:0000256" key="4">
    <source>
        <dbReference type="ARBA" id="ARBA00004496"/>
    </source>
</evidence>
<gene>
    <name evidence="15" type="ORF">SAMN02745728_01908</name>
</gene>
<evidence type="ECO:0000256" key="6">
    <source>
        <dbReference type="ARBA" id="ARBA00022490"/>
    </source>
</evidence>
<keyword evidence="6" id="KW-0963">Cytoplasm</keyword>
<name>A0A1M7TEE8_9BACT</name>
<evidence type="ECO:0000256" key="9">
    <source>
        <dbReference type="ARBA" id="ARBA00022759"/>
    </source>
</evidence>
<comment type="cofactor">
    <cofactor evidence="2">
        <name>Mg(2+)</name>
        <dbReference type="ChEBI" id="CHEBI:18420"/>
    </cofactor>
</comment>
<evidence type="ECO:0000256" key="12">
    <source>
        <dbReference type="PROSITE-ProRule" id="PRU01319"/>
    </source>
</evidence>
<dbReference type="EMBL" id="FRDI01000011">
    <property type="protein sequence ID" value="SHN69119.1"/>
    <property type="molecule type" value="Genomic_DNA"/>
</dbReference>
<dbReference type="CDD" id="cd07182">
    <property type="entry name" value="RNase_HII_bacteria_HII_like"/>
    <property type="match status" value="1"/>
</dbReference>
<evidence type="ECO:0000259" key="14">
    <source>
        <dbReference type="PROSITE" id="PS51975"/>
    </source>
</evidence>
<dbReference type="AlphaFoldDB" id="A0A1M7TEE8"/>
<dbReference type="OrthoDB" id="9803420at2"/>
<evidence type="ECO:0000256" key="2">
    <source>
        <dbReference type="ARBA" id="ARBA00001946"/>
    </source>
</evidence>
<dbReference type="GO" id="GO:0005737">
    <property type="term" value="C:cytoplasm"/>
    <property type="evidence" value="ECO:0007669"/>
    <property type="project" value="UniProtKB-SubCell"/>
</dbReference>
<reference evidence="15 16" key="1">
    <citation type="submission" date="2016-12" db="EMBL/GenBank/DDBJ databases">
        <authorList>
            <person name="Song W.-J."/>
            <person name="Kurnit D.M."/>
        </authorList>
    </citation>
    <scope>NUCLEOTIDE SEQUENCE [LARGE SCALE GENOMIC DNA]</scope>
    <source>
        <strain evidence="15 16">DSM 11393</strain>
    </source>
</reference>
<comment type="catalytic activity">
    <reaction evidence="1 12 13">
        <text>Endonucleolytic cleavage to 5'-phosphomonoester.</text>
        <dbReference type="EC" id="3.1.26.4"/>
    </reaction>
</comment>
<dbReference type="PANTHER" id="PTHR10954:SF18">
    <property type="entry name" value="RIBONUCLEASE HII"/>
    <property type="match status" value="1"/>
</dbReference>
<feature type="domain" description="RNase H type-2" evidence="14">
    <location>
        <begin position="25"/>
        <end position="239"/>
    </location>
</feature>
<sequence length="239" mass="26236">MSIKKTAQTVQFSLPGFSSGLVPSEPYIGIDEAGRGCLAGPVVSAAVWLPQGALSETLSNLTDSKLLKAEERTALVPLIKKEAIAFGLGLSWQQEVDAYNVLKATHISMLRAIIALKINFDKKNKAKTAGLESLPLLLVDGNRRIPDALFMDKAFLGNQTCKYPPRQRTLVKGDLLASSISAASVLAKTFRDDLMEAYELRYPNYGFYFHKGYATQAHRDAILKYGACRLHRKSFAGVR</sequence>
<keyword evidence="10 12" id="KW-0378">Hydrolase</keyword>
<keyword evidence="11" id="KW-0464">Manganese</keyword>
<evidence type="ECO:0000313" key="15">
    <source>
        <dbReference type="EMBL" id="SHN69119.1"/>
    </source>
</evidence>
<dbReference type="PROSITE" id="PS51975">
    <property type="entry name" value="RNASE_H_2"/>
    <property type="match status" value="1"/>
</dbReference>
<evidence type="ECO:0000256" key="7">
    <source>
        <dbReference type="ARBA" id="ARBA00022722"/>
    </source>
</evidence>